<dbReference type="EMBL" id="PVNL01000015">
    <property type="protein sequence ID" value="PRQ09658.1"/>
    <property type="molecule type" value="Genomic_DNA"/>
</dbReference>
<evidence type="ECO:0000313" key="2">
    <source>
        <dbReference type="EMBL" id="PRQ09658.1"/>
    </source>
</evidence>
<name>A0A2S9YX33_9BACT</name>
<sequence>MAEPDKPTKKIPPRTRERKRRGHKAETEAAEAARIEAEANKPKRAVKAVRQLDPEAFKQVDLMIGSFAQRRFGGMMPEVAKAFFAVARGEEAKHPELQQAFALYFVYGYRDGQGLRVLDMFAQHGLQLDREQRRVLDACMRARFVVFGLERKNDANKQLIGRDILRETPMTVLDNVAFAQLSPGDVLGAYMFPVGDLWRPLGMATKVAGARTKALSQALGQLSGAQSLAPIALADRRPAQVFWTLYRVAEHSFRGGPAPKPK</sequence>
<evidence type="ECO:0000313" key="3">
    <source>
        <dbReference type="Proteomes" id="UP000238823"/>
    </source>
</evidence>
<dbReference type="RefSeq" id="WP_106087793.1">
    <property type="nucleotide sequence ID" value="NZ_PVNL01000015.1"/>
</dbReference>
<evidence type="ECO:0000256" key="1">
    <source>
        <dbReference type="SAM" id="MobiDB-lite"/>
    </source>
</evidence>
<organism evidence="2 3">
    <name type="scientific">Enhygromyxa salina</name>
    <dbReference type="NCBI Taxonomy" id="215803"/>
    <lineage>
        <taxon>Bacteria</taxon>
        <taxon>Pseudomonadati</taxon>
        <taxon>Myxococcota</taxon>
        <taxon>Polyangia</taxon>
        <taxon>Nannocystales</taxon>
        <taxon>Nannocystaceae</taxon>
        <taxon>Enhygromyxa</taxon>
    </lineage>
</organism>
<comment type="caution">
    <text evidence="2">The sequence shown here is derived from an EMBL/GenBank/DDBJ whole genome shotgun (WGS) entry which is preliminary data.</text>
</comment>
<gene>
    <name evidence="2" type="ORF">ENSA7_07200</name>
</gene>
<proteinExistence type="predicted"/>
<feature type="compositionally biased region" description="Basic and acidic residues" evidence="1">
    <location>
        <begin position="24"/>
        <end position="37"/>
    </location>
</feature>
<dbReference type="Proteomes" id="UP000238823">
    <property type="component" value="Unassembled WGS sequence"/>
</dbReference>
<protein>
    <submittedName>
        <fullName evidence="2">Uncharacterized protein</fullName>
    </submittedName>
</protein>
<reference evidence="2 3" key="1">
    <citation type="submission" date="2018-03" db="EMBL/GenBank/DDBJ databases">
        <title>Draft Genome Sequences of the Obligatory Marine Myxobacteria Enhygromyxa salina SWB007.</title>
        <authorList>
            <person name="Poehlein A."/>
            <person name="Moghaddam J.A."/>
            <person name="Harms H."/>
            <person name="Alanjari M."/>
            <person name="Koenig G.M."/>
            <person name="Daniel R."/>
            <person name="Schaeberle T.F."/>
        </authorList>
    </citation>
    <scope>NUCLEOTIDE SEQUENCE [LARGE SCALE GENOMIC DNA]</scope>
    <source>
        <strain evidence="2 3">SWB007</strain>
    </source>
</reference>
<accession>A0A2S9YX33</accession>
<dbReference type="OrthoDB" id="5504141at2"/>
<feature type="compositionally biased region" description="Basic residues" evidence="1">
    <location>
        <begin position="9"/>
        <end position="23"/>
    </location>
</feature>
<feature type="region of interest" description="Disordered" evidence="1">
    <location>
        <begin position="1"/>
        <end position="37"/>
    </location>
</feature>
<dbReference type="AlphaFoldDB" id="A0A2S9YX33"/>